<feature type="compositionally biased region" description="Polar residues" evidence="2">
    <location>
        <begin position="246"/>
        <end position="258"/>
    </location>
</feature>
<evidence type="ECO:0000313" key="3">
    <source>
        <dbReference type="EMBL" id="WFD48476.1"/>
    </source>
</evidence>
<evidence type="ECO:0000256" key="1">
    <source>
        <dbReference type="SAM" id="Coils"/>
    </source>
</evidence>
<organism evidence="3 4">
    <name type="scientific">Malassezia furfur</name>
    <name type="common">Pityriasis versicolor infection agent</name>
    <name type="synonym">Pityrosporum furfur</name>
    <dbReference type="NCBI Taxonomy" id="55194"/>
    <lineage>
        <taxon>Eukaryota</taxon>
        <taxon>Fungi</taxon>
        <taxon>Dikarya</taxon>
        <taxon>Basidiomycota</taxon>
        <taxon>Ustilaginomycotina</taxon>
        <taxon>Malasseziomycetes</taxon>
        <taxon>Malasseziales</taxon>
        <taxon>Malasseziaceae</taxon>
        <taxon>Malassezia</taxon>
    </lineage>
</organism>
<gene>
    <name evidence="3" type="ORF">GLX27_003146</name>
</gene>
<keyword evidence="4" id="KW-1185">Reference proteome</keyword>
<dbReference type="Proteomes" id="UP000818624">
    <property type="component" value="Chromosome 3"/>
</dbReference>
<feature type="region of interest" description="Disordered" evidence="2">
    <location>
        <begin position="246"/>
        <end position="276"/>
    </location>
</feature>
<reference evidence="3 4" key="1">
    <citation type="journal article" date="2020" name="Elife">
        <title>Loss of centromere function drives karyotype evolution in closely related Malassezia species.</title>
        <authorList>
            <person name="Sankaranarayanan S.R."/>
            <person name="Ianiri G."/>
            <person name="Coelho M.A."/>
            <person name="Reza M.H."/>
            <person name="Thimmappa B.C."/>
            <person name="Ganguly P."/>
            <person name="Vadnala R.N."/>
            <person name="Sun S."/>
            <person name="Siddharthan R."/>
            <person name="Tellgren-Roth C."/>
            <person name="Dawson T.L."/>
            <person name="Heitman J."/>
            <person name="Sanyal K."/>
        </authorList>
    </citation>
    <scope>NUCLEOTIDE SEQUENCE [LARGE SCALE GENOMIC DNA]</scope>
    <source>
        <strain evidence="3">CBS14141</strain>
    </source>
</reference>
<evidence type="ECO:0000256" key="2">
    <source>
        <dbReference type="SAM" id="MobiDB-lite"/>
    </source>
</evidence>
<feature type="coiled-coil region" evidence="1">
    <location>
        <begin position="58"/>
        <end position="99"/>
    </location>
</feature>
<accession>A0ABY8ESA7</accession>
<evidence type="ECO:0000313" key="4">
    <source>
        <dbReference type="Proteomes" id="UP000818624"/>
    </source>
</evidence>
<dbReference type="EMBL" id="CP046236">
    <property type="protein sequence ID" value="WFD48476.1"/>
    <property type="molecule type" value="Genomic_DNA"/>
</dbReference>
<feature type="region of interest" description="Disordered" evidence="2">
    <location>
        <begin position="163"/>
        <end position="182"/>
    </location>
</feature>
<proteinExistence type="predicted"/>
<feature type="region of interest" description="Disordered" evidence="2">
    <location>
        <begin position="416"/>
        <end position="439"/>
    </location>
</feature>
<keyword evidence="1" id="KW-0175">Coiled coil</keyword>
<feature type="region of interest" description="Disordered" evidence="2">
    <location>
        <begin position="305"/>
        <end position="325"/>
    </location>
</feature>
<name>A0ABY8ESA7_MALFU</name>
<feature type="compositionally biased region" description="Polar residues" evidence="2">
    <location>
        <begin position="167"/>
        <end position="182"/>
    </location>
</feature>
<sequence>MVLGVIAKSEANDAQIHAMQTLPYDDQMVLMRVIERVLAAGDARDDATPTPDAADTSLVADAREVDALRRELAKQTERATLYQDQLASVEAHLQRVTEEHGEMAAELPTLRERERERIALRDQLDEWRPLVELSKRHEAQLAKYRERLDEMGTLRRELQALRAERTPAQSGAASSDTAPGAASSTLLLERQLAALQEEHAELQQAHAALVARSAAPSDAAAPDVHDAAKSDTSRATDTIASLRSEVSQLQKQLAQTQLGGHAPDHDTVSPEQRQSQLAAVHADITAMRNNARSKEKEAQSLLRKLAKKYPSDKKEGKSASGRSTPKEFRSVLDLLTESFRLDDVVTQRLFTCWDEANQSRAAAHHNEEAPASDEALRAVQRERDQLRRELRLMASAYHTLGHRVYRESSWDPLGAAAPTPTAPAADADTYTPTPTPAPAQTSWLAQQRGALAGALRFAKS</sequence>
<protein>
    <submittedName>
        <fullName evidence="3">Uncharacterized protein</fullName>
    </submittedName>
</protein>